<evidence type="ECO:0000313" key="6">
    <source>
        <dbReference type="Proteomes" id="UP000001940"/>
    </source>
</evidence>
<organism evidence="5 6">
    <name type="scientific">Caenorhabditis elegans</name>
    <dbReference type="NCBI Taxonomy" id="6239"/>
    <lineage>
        <taxon>Eukaryota</taxon>
        <taxon>Metazoa</taxon>
        <taxon>Ecdysozoa</taxon>
        <taxon>Nematoda</taxon>
        <taxon>Chromadorea</taxon>
        <taxon>Rhabditida</taxon>
        <taxon>Rhabditina</taxon>
        <taxon>Rhabditomorpha</taxon>
        <taxon>Rhabditoidea</taxon>
        <taxon>Rhabditidae</taxon>
        <taxon>Peloderinae</taxon>
        <taxon>Caenorhabditis</taxon>
    </lineage>
</organism>
<evidence type="ECO:0000256" key="2">
    <source>
        <dbReference type="ARBA" id="ARBA00023163"/>
    </source>
</evidence>
<evidence type="ECO:0000256" key="1">
    <source>
        <dbReference type="ARBA" id="ARBA00023015"/>
    </source>
</evidence>
<dbReference type="PANTHER" id="PTHR16088">
    <property type="entry name" value="YY1 ASSOCIATED PROTEIN-RELATED"/>
    <property type="match status" value="1"/>
</dbReference>
<dbReference type="GO" id="GO:0005634">
    <property type="term" value="C:nucleus"/>
    <property type="evidence" value="ECO:0000314"/>
    <property type="project" value="WormBase"/>
</dbReference>
<feature type="compositionally biased region" description="Low complexity" evidence="4">
    <location>
        <begin position="746"/>
        <end position="757"/>
    </location>
</feature>
<dbReference type="AlphaFoldDB" id="Q21216"/>
<accession>Q21216</accession>
<dbReference type="SMR" id="Q21216"/>
<keyword evidence="6" id="KW-1185">Reference proteome</keyword>
<evidence type="ECO:0000256" key="4">
    <source>
        <dbReference type="SAM" id="MobiDB-lite"/>
    </source>
</evidence>
<feature type="compositionally biased region" description="Polar residues" evidence="4">
    <location>
        <begin position="733"/>
        <end position="745"/>
    </location>
</feature>
<feature type="compositionally biased region" description="Polar residues" evidence="4">
    <location>
        <begin position="766"/>
        <end position="775"/>
    </location>
</feature>
<dbReference type="CTD" id="177899"/>
<dbReference type="AGR" id="WB:WBGene00001653"/>
<feature type="region of interest" description="Disordered" evidence="4">
    <location>
        <begin position="1"/>
        <end position="40"/>
    </location>
</feature>
<feature type="region of interest" description="Disordered" evidence="4">
    <location>
        <begin position="645"/>
        <end position="672"/>
    </location>
</feature>
<feature type="compositionally biased region" description="Basic and acidic residues" evidence="4">
    <location>
        <begin position="26"/>
        <end position="40"/>
    </location>
</feature>
<dbReference type="eggNOG" id="KOG4321">
    <property type="taxonomic scope" value="Eukaryota"/>
</dbReference>
<evidence type="ECO:0000313" key="5">
    <source>
        <dbReference type="EMBL" id="CAA93515.2"/>
    </source>
</evidence>
<dbReference type="Proteomes" id="UP000001940">
    <property type="component" value="Chromosome IV"/>
</dbReference>
<sequence>MEDTAEENNESIDDQPSTSTATDPNQTRETEKEKGDDEMFRLLQATDEILENKAKSMNLSSLNVRSILHHLIKYPSTIDVLLGIRENDDLPSVRNMRSRKKPDDSGASSTVNTPKKFGALRIEDRGPKSFLDLEYEEDDEYDDDYIEENDTSTRNKLNAGSEEDEENDDEEEIEDEGEDEDDEEQDELEEDGEHEITGSEACTSGQNDTMHALLFDETSEDVQNEEDYVLNMTLNDTRAESVAPIPTLDNVDDDGFYRDFVTGINRTEKDNDNLEVLDTEDDPDDEDYNVCADDGLNVEDWDETRQDKTTQIPRHELKALMIDTLLAEKEIPLNAFPEEAINGEEHRKSQKVKDAEVYERINTSISSSSESCSLLKDSLATFRPQELQQLNMQLEQHVQLLTQLVVTCHHDVNLSHVRNSSQLMMNELDDIRQQKIYPTVFDVRNLDAAIESCHDINAFDAVDESFLKYAENTEGYGGIALRPEAAVVLSRSNAIRYPALLPSRQPFFIETPIPFLSEEDLMLAVALLQFAHLPRRGEKEMIDRYTAIQQHCLPARSSYKIRTHLKSMRRSDKNPIHQIMQAAEKGVCKLVLPLKSWQESDTPICQWPPASQPGWYRRFQETFNVTEERKILRKHVSTMVLTPVKNKDRQDQEASEATFESGEEGEDDEFVNMGTAPDGRKIIMGREHIEDLVHQLIKQNEISPSKRRKNPTPMKLSTMIQLEEAEKRIADSQKNSCGGQTISALSNVSGDSNVDNNGTHEKELMPSTSSIDSLESINNQETSKFPRPLPMSDQPTLNTSCHITTTTCSVSYEDVDVGTLKKSYVEITASKYETNSNSCFSYPIPPTPGRRSPDDFDDYFMDLESNSLMWPQTPYAVTDENPQTPRGFSASESSEPIDFSSLGKATSLDTEEIVFQSTSCQRPMGYCSDFGEFSNSSSLPEEIPVPSHQRTPQESAIEDDSSMPGLDMVPLYEEDVEECIIEDIEEEEAPIKQGLVNSRPPLRFKKEVKAGITNLAPSRKRTRIEREAMGSVGLDDEQLHDKQKENIMRKVIEDVNQRLFMHTDTYQRFKEAITDENLTDFEKVTRTIIILANHPELLNLVLLNAPPEAVISDLQCDHNYQSYKVAIEMIMDIERYITAAKLKEPSLKGLFRYIQSFLEDKPNMTDEQATKRFYELFGQDRPLWKKLESRFWCLPYKARPRLENYEYIDLTGLETMSKREKRDWNSIPPRFETVDDIDQVMGSVYRASKNEPPSNLVVKCGEFCIRNDDETYTQLEITERLWTRKDDISLLTSYNEALKTIPNFTVSQMPSLISDLSFGEKSIIARLQYLLTELKSLD</sequence>
<proteinExistence type="predicted"/>
<dbReference type="InParanoid" id="Q21216"/>
<dbReference type="PIR" id="T23310">
    <property type="entry name" value="T23310"/>
</dbReference>
<dbReference type="HOGENOM" id="CLU_256597_0_0_1"/>
<dbReference type="OMA" id="DRPLWKK"/>
<dbReference type="GeneID" id="177899"/>
<reference evidence="5 6" key="1">
    <citation type="journal article" date="1998" name="Science">
        <title>Genome sequence of the nematode C. elegans: a platform for investigating biology.</title>
        <authorList>
            <consortium name="The C. elegans sequencing consortium"/>
            <person name="Sulson J.E."/>
            <person name="Waterston R."/>
        </authorList>
    </citation>
    <scope>NUCLEOTIDE SEQUENCE [LARGE SCALE GENOMIC DNA]</scope>
    <source>
        <strain evidence="5 6">Bristol N2</strain>
    </source>
</reference>
<dbReference type="GO" id="GO:0006355">
    <property type="term" value="P:regulation of DNA-templated transcription"/>
    <property type="evidence" value="ECO:0000318"/>
    <property type="project" value="GO_Central"/>
</dbReference>
<dbReference type="InterPro" id="IPR052435">
    <property type="entry name" value="YY1-Transcr_Regul"/>
</dbReference>
<feature type="compositionally biased region" description="Acidic residues" evidence="4">
    <location>
        <begin position="133"/>
        <end position="150"/>
    </location>
</feature>
<evidence type="ECO:0000313" key="7">
    <source>
        <dbReference type="WormBase" id="K04D7.5a"/>
    </source>
</evidence>
<keyword evidence="1" id="KW-0805">Transcription regulation</keyword>
<feature type="compositionally biased region" description="Acidic residues" evidence="4">
    <location>
        <begin position="1"/>
        <end position="13"/>
    </location>
</feature>
<keyword evidence="3" id="KW-0539">Nucleus</keyword>
<dbReference type="GO" id="GO:0008406">
    <property type="term" value="P:gonad development"/>
    <property type="evidence" value="ECO:0000315"/>
    <property type="project" value="UniProtKB"/>
</dbReference>
<dbReference type="GO" id="GO:0003712">
    <property type="term" value="F:transcription coregulator activity"/>
    <property type="evidence" value="ECO:0000318"/>
    <property type="project" value="GO_Central"/>
</dbReference>
<protein>
    <submittedName>
        <fullName evidence="5">GON-4-like protein</fullName>
    </submittedName>
</protein>
<dbReference type="STRING" id="6239.K04D7.5a.1"/>
<dbReference type="EMBL" id="BX284604">
    <property type="protein sequence ID" value="CAA93515.2"/>
    <property type="molecule type" value="Genomic_DNA"/>
</dbReference>
<dbReference type="GO" id="GO:0043073">
    <property type="term" value="C:germ cell nucleus"/>
    <property type="evidence" value="ECO:0000314"/>
    <property type="project" value="WormBase"/>
</dbReference>
<dbReference type="OrthoDB" id="6257037at2759"/>
<dbReference type="ExpressionAtlas" id="Q21216">
    <property type="expression patterns" value="baseline and differential"/>
</dbReference>
<name>Q21216_CAEEL</name>
<dbReference type="PaxDb" id="6239-K04D7.5a"/>
<feature type="region of interest" description="Disordered" evidence="4">
    <location>
        <begin position="93"/>
        <end position="120"/>
    </location>
</feature>
<keyword evidence="2" id="KW-0804">Transcription</keyword>
<feature type="region of interest" description="Disordered" evidence="4">
    <location>
        <begin position="733"/>
        <end position="775"/>
    </location>
</feature>
<dbReference type="FunCoup" id="Q21216">
    <property type="interactions" value="761"/>
</dbReference>
<feature type="region of interest" description="Disordered" evidence="4">
    <location>
        <begin position="935"/>
        <end position="966"/>
    </location>
</feature>
<dbReference type="UCSC" id="K04D7.5a">
    <property type="organism name" value="c. elegans"/>
</dbReference>
<dbReference type="WormBase" id="K04D7.5a">
    <property type="protein sequence ID" value="CE35579"/>
    <property type="gene ID" value="WBGene00001653"/>
    <property type="gene designation" value="gon-4"/>
</dbReference>
<dbReference type="IntAct" id="Q21216">
    <property type="interactions" value="1"/>
</dbReference>
<feature type="compositionally biased region" description="Acidic residues" evidence="4">
    <location>
        <begin position="661"/>
        <end position="670"/>
    </location>
</feature>
<dbReference type="Bgee" id="WBGene00001653">
    <property type="expression patterns" value="Expressed in germ line (C elegans) and 4 other cell types or tissues"/>
</dbReference>
<feature type="compositionally biased region" description="Acidic residues" evidence="4">
    <location>
        <begin position="161"/>
        <end position="193"/>
    </location>
</feature>
<feature type="region of interest" description="Disordered" evidence="4">
    <location>
        <begin position="133"/>
        <end position="206"/>
    </location>
</feature>
<feature type="compositionally biased region" description="Polar residues" evidence="4">
    <location>
        <begin position="14"/>
        <end position="25"/>
    </location>
</feature>
<gene>
    <name evidence="5 7" type="primary">gon-4</name>
    <name evidence="5" type="ORF">CELE_K04D7.5</name>
    <name evidence="7" type="ORF">K04D7.5</name>
</gene>
<dbReference type="PANTHER" id="PTHR16088:SF3">
    <property type="entry name" value="GON-4-LIKE PROTEIN"/>
    <property type="match status" value="1"/>
</dbReference>
<dbReference type="GO" id="GO:0051781">
    <property type="term" value="P:positive regulation of cell division"/>
    <property type="evidence" value="ECO:0000315"/>
    <property type="project" value="UniProtKB"/>
</dbReference>
<dbReference type="RefSeq" id="NP_501864.2">
    <property type="nucleotide sequence ID" value="NM_069463.7"/>
</dbReference>
<evidence type="ECO:0000256" key="3">
    <source>
        <dbReference type="ARBA" id="ARBA00023242"/>
    </source>
</evidence>